<accession>A0A6J6NYV5</accession>
<evidence type="ECO:0000256" key="1">
    <source>
        <dbReference type="SAM" id="Phobius"/>
    </source>
</evidence>
<reference evidence="2" key="1">
    <citation type="submission" date="2020-05" db="EMBL/GenBank/DDBJ databases">
        <authorList>
            <person name="Chiriac C."/>
            <person name="Salcher M."/>
            <person name="Ghai R."/>
            <person name="Kavagutti S V."/>
        </authorList>
    </citation>
    <scope>NUCLEOTIDE SEQUENCE</scope>
</reference>
<dbReference type="EMBL" id="CAFBLR010000001">
    <property type="protein sequence ID" value="CAB4857196.1"/>
    <property type="molecule type" value="Genomic_DNA"/>
</dbReference>
<gene>
    <name evidence="2" type="ORF">UFOPK2602_00037</name>
    <name evidence="3" type="ORF">UFOPK2806_01072</name>
    <name evidence="4" type="ORF">UFOPK3417_00014</name>
    <name evidence="5" type="ORF">UFOPK4306_00492</name>
</gene>
<evidence type="ECO:0000313" key="3">
    <source>
        <dbReference type="EMBL" id="CAB4752010.1"/>
    </source>
</evidence>
<keyword evidence="1" id="KW-0812">Transmembrane</keyword>
<evidence type="ECO:0000313" key="4">
    <source>
        <dbReference type="EMBL" id="CAB4857196.1"/>
    </source>
</evidence>
<protein>
    <submittedName>
        <fullName evidence="2">Unannotated protein</fullName>
    </submittedName>
</protein>
<sequence>MPERRTGRVVAYSCHVAGPLSALPSRVARALAFVAIIVGGFAGGLIGWALVDVQCTGECDTSRALGASIGAVVSAIGTAVVSILVLRAMGEWHEIQDREQ</sequence>
<proteinExistence type="predicted"/>
<dbReference type="AlphaFoldDB" id="A0A6J6NYV5"/>
<name>A0A6J6NYV5_9ZZZZ</name>
<feature type="transmembrane region" description="Helical" evidence="1">
    <location>
        <begin position="30"/>
        <end position="51"/>
    </location>
</feature>
<keyword evidence="1" id="KW-1133">Transmembrane helix</keyword>
<feature type="transmembrane region" description="Helical" evidence="1">
    <location>
        <begin position="63"/>
        <end position="86"/>
    </location>
</feature>
<evidence type="ECO:0000313" key="2">
    <source>
        <dbReference type="EMBL" id="CAB4691507.1"/>
    </source>
</evidence>
<organism evidence="2">
    <name type="scientific">freshwater metagenome</name>
    <dbReference type="NCBI Taxonomy" id="449393"/>
    <lineage>
        <taxon>unclassified sequences</taxon>
        <taxon>metagenomes</taxon>
        <taxon>ecological metagenomes</taxon>
    </lineage>
</organism>
<keyword evidence="1" id="KW-0472">Membrane</keyword>
<dbReference type="EMBL" id="CAEZXX010000001">
    <property type="protein sequence ID" value="CAB4691507.1"/>
    <property type="molecule type" value="Genomic_DNA"/>
</dbReference>
<dbReference type="EMBL" id="CAEZYY010000011">
    <property type="protein sequence ID" value="CAB4752010.1"/>
    <property type="molecule type" value="Genomic_DNA"/>
</dbReference>
<dbReference type="EMBL" id="CAFBQP010000013">
    <property type="protein sequence ID" value="CAB5055929.1"/>
    <property type="molecule type" value="Genomic_DNA"/>
</dbReference>
<evidence type="ECO:0000313" key="5">
    <source>
        <dbReference type="EMBL" id="CAB5055929.1"/>
    </source>
</evidence>